<dbReference type="GO" id="GO:0005759">
    <property type="term" value="C:mitochondrial matrix"/>
    <property type="evidence" value="ECO:0007669"/>
    <property type="project" value="UniProtKB-SubCell"/>
</dbReference>
<evidence type="ECO:0000256" key="9">
    <source>
        <dbReference type="ARBA" id="ARBA00045951"/>
    </source>
</evidence>
<dbReference type="InterPro" id="IPR056743">
    <property type="entry name" value="TRM5-TYW2-like_MTfase"/>
</dbReference>
<keyword evidence="5 11" id="KW-0949">S-adenosyl-L-methionine</keyword>
<protein>
    <recommendedName>
        <fullName evidence="11">tRNA (guanine(37)-N1)-methyltransferase</fullName>
        <ecNumber evidence="11">2.1.1.228</ecNumber>
    </recommendedName>
    <alternativeName>
        <fullName evidence="11">M1G-methyltransferase</fullName>
    </alternativeName>
    <alternativeName>
        <fullName evidence="11">tRNA [GM37] methyltransferase</fullName>
    </alternativeName>
    <alternativeName>
        <fullName evidence="11">tRNA methyltransferase 5 homolog</fullName>
    </alternativeName>
</protein>
<dbReference type="GO" id="GO:0070901">
    <property type="term" value="P:mitochondrial tRNA methylation"/>
    <property type="evidence" value="ECO:0007669"/>
    <property type="project" value="UniProtKB-ARBA"/>
</dbReference>
<feature type="domain" description="SAM-dependent methyltransferase TRM5/TYW2-type" evidence="12">
    <location>
        <begin position="129"/>
        <end position="409"/>
    </location>
</feature>
<comment type="similarity">
    <text evidence="1">Belongs to the class I-like SAM-binding methyltransferase superfamily. TRM5/TYW2 family.</text>
</comment>
<keyword evidence="4 11" id="KW-0808">Transferase</keyword>
<comment type="subcellular location">
    <subcellularLocation>
        <location evidence="11">Mitochondrion matrix</location>
    </subcellularLocation>
    <subcellularLocation>
        <location evidence="11">Nucleus</location>
    </subcellularLocation>
    <subcellularLocation>
        <location evidence="11">Cytoplasm</location>
    </subcellularLocation>
    <text evidence="11">Predominantly in the mitochondria and in the nucleus.</text>
</comment>
<dbReference type="PANTHER" id="PTHR23245">
    <property type="entry name" value="TRNA METHYLTRANSFERASE"/>
    <property type="match status" value="1"/>
</dbReference>
<comment type="function">
    <text evidence="9">Involved in mitochondrial tRNA methylation. Specifically methylates the N1 position of guanosine-37 in various tRNAs. Methylation is not dependent on the nature of the nucleoside 5' of the target nucleoside. This is the first step in the biosynthesis of wybutosine (yW), a modified base adjacent to the anticodon of tRNAs and required for accurate decoding.</text>
</comment>
<dbReference type="EC" id="2.1.1.228" evidence="11"/>
<evidence type="ECO:0000256" key="10">
    <source>
        <dbReference type="ARBA" id="ARBA00047783"/>
    </source>
</evidence>
<name>A0A077Z475_TRITR</name>
<feature type="binding site" evidence="11">
    <location>
        <begin position="292"/>
        <end position="293"/>
    </location>
    <ligand>
        <name>S-adenosyl-L-methionine</name>
        <dbReference type="ChEBI" id="CHEBI:59789"/>
    </ligand>
</feature>
<evidence type="ECO:0000256" key="3">
    <source>
        <dbReference type="ARBA" id="ARBA00022603"/>
    </source>
</evidence>
<keyword evidence="14" id="KW-1185">Reference proteome</keyword>
<keyword evidence="6 11" id="KW-0819">tRNA processing</keyword>
<feature type="binding site" evidence="11">
    <location>
        <position position="228"/>
    </location>
    <ligand>
        <name>S-adenosyl-L-methionine</name>
        <dbReference type="ChEBI" id="CHEBI:59789"/>
    </ligand>
</feature>
<dbReference type="PROSITE" id="PS51684">
    <property type="entry name" value="SAM_MT_TRM5_TYW2"/>
    <property type="match status" value="1"/>
</dbReference>
<dbReference type="GO" id="GO:0005634">
    <property type="term" value="C:nucleus"/>
    <property type="evidence" value="ECO:0007669"/>
    <property type="project" value="UniProtKB-SubCell"/>
</dbReference>
<dbReference type="FunFam" id="3.30.300.110:FF:000001">
    <property type="entry name" value="tRNA (guanine(37)-N1)-methyltransferase"/>
    <property type="match status" value="1"/>
</dbReference>
<evidence type="ECO:0000256" key="6">
    <source>
        <dbReference type="ARBA" id="ARBA00022694"/>
    </source>
</evidence>
<feature type="binding site" evidence="11">
    <location>
        <position position="323"/>
    </location>
    <ligand>
        <name>S-adenosyl-L-methionine</name>
        <dbReference type="ChEBI" id="CHEBI:59789"/>
    </ligand>
</feature>
<dbReference type="Gene3D" id="3.40.50.150">
    <property type="entry name" value="Vaccinia Virus protein VP39"/>
    <property type="match status" value="1"/>
</dbReference>
<dbReference type="InterPro" id="IPR030382">
    <property type="entry name" value="MeTrfase_TRM5/TYW2"/>
</dbReference>
<dbReference type="GO" id="GO:0052906">
    <property type="term" value="F:tRNA (guanine(37)-N1)-methyltransferase activity"/>
    <property type="evidence" value="ECO:0007669"/>
    <property type="project" value="UniProtKB-UniRule"/>
</dbReference>
<keyword evidence="8 11" id="KW-0539">Nucleus</keyword>
<dbReference type="OrthoDB" id="408788at2759"/>
<evidence type="ECO:0000256" key="4">
    <source>
        <dbReference type="ARBA" id="ARBA00022679"/>
    </source>
</evidence>
<dbReference type="Gene3D" id="3.30.300.110">
    <property type="entry name" value="Met-10+ protein-like domains"/>
    <property type="match status" value="1"/>
</dbReference>
<dbReference type="Pfam" id="PF25133">
    <property type="entry name" value="TYW2_N_2"/>
    <property type="match status" value="1"/>
</dbReference>
<dbReference type="InterPro" id="IPR056744">
    <property type="entry name" value="TRM5/TYW2-like_N"/>
</dbReference>
<dbReference type="InterPro" id="IPR029063">
    <property type="entry name" value="SAM-dependent_MTases_sf"/>
</dbReference>
<keyword evidence="3 11" id="KW-0489">Methyltransferase</keyword>
<dbReference type="EMBL" id="HG805899">
    <property type="protein sequence ID" value="CDW54473.1"/>
    <property type="molecule type" value="Genomic_DNA"/>
</dbReference>
<keyword evidence="7 11" id="KW-0496">Mitochondrion</keyword>
<evidence type="ECO:0000256" key="11">
    <source>
        <dbReference type="HAMAP-Rule" id="MF_03152"/>
    </source>
</evidence>
<evidence type="ECO:0000313" key="13">
    <source>
        <dbReference type="EMBL" id="CDW54473.1"/>
    </source>
</evidence>
<dbReference type="AlphaFoldDB" id="A0A077Z475"/>
<accession>A0A077Z475</accession>
<evidence type="ECO:0000256" key="8">
    <source>
        <dbReference type="ARBA" id="ARBA00023242"/>
    </source>
</evidence>
<dbReference type="STRING" id="36087.A0A077Z475"/>
<evidence type="ECO:0000256" key="7">
    <source>
        <dbReference type="ARBA" id="ARBA00023128"/>
    </source>
</evidence>
<organism evidence="13 14">
    <name type="scientific">Trichuris trichiura</name>
    <name type="common">Whipworm</name>
    <name type="synonym">Trichocephalus trichiurus</name>
    <dbReference type="NCBI Taxonomy" id="36087"/>
    <lineage>
        <taxon>Eukaryota</taxon>
        <taxon>Metazoa</taxon>
        <taxon>Ecdysozoa</taxon>
        <taxon>Nematoda</taxon>
        <taxon>Enoplea</taxon>
        <taxon>Dorylaimia</taxon>
        <taxon>Trichinellida</taxon>
        <taxon>Trichuridae</taxon>
        <taxon>Trichuris</taxon>
    </lineage>
</organism>
<dbReference type="InterPro" id="IPR025792">
    <property type="entry name" value="tRNA_Gua_MeTrfase_euk"/>
</dbReference>
<feature type="binding site" evidence="11">
    <location>
        <begin position="266"/>
        <end position="267"/>
    </location>
    <ligand>
        <name>S-adenosyl-L-methionine</name>
        <dbReference type="ChEBI" id="CHEBI:59789"/>
    </ligand>
</feature>
<evidence type="ECO:0000259" key="12">
    <source>
        <dbReference type="PROSITE" id="PS51684"/>
    </source>
</evidence>
<evidence type="ECO:0000256" key="2">
    <source>
        <dbReference type="ARBA" id="ARBA00022490"/>
    </source>
</evidence>
<evidence type="ECO:0000256" key="5">
    <source>
        <dbReference type="ARBA" id="ARBA00022691"/>
    </source>
</evidence>
<dbReference type="HAMAP" id="MF_03152">
    <property type="entry name" value="TRM5"/>
    <property type="match status" value="1"/>
</dbReference>
<dbReference type="SUPFAM" id="SSF53335">
    <property type="entry name" value="S-adenosyl-L-methionine-dependent methyltransferases"/>
    <property type="match status" value="1"/>
</dbReference>
<dbReference type="PANTHER" id="PTHR23245:SF36">
    <property type="entry name" value="TRNA (GUANINE(37)-N1)-METHYLTRANSFERASE"/>
    <property type="match status" value="1"/>
</dbReference>
<comment type="similarity">
    <text evidence="11">Belongs to the TRM5 / TYW2 family.</text>
</comment>
<evidence type="ECO:0000313" key="14">
    <source>
        <dbReference type="Proteomes" id="UP000030665"/>
    </source>
</evidence>
<reference evidence="13" key="1">
    <citation type="submission" date="2014-01" db="EMBL/GenBank/DDBJ databases">
        <authorList>
            <person name="Aslett M."/>
        </authorList>
    </citation>
    <scope>NUCLEOTIDE SEQUENCE</scope>
</reference>
<reference evidence="13" key="2">
    <citation type="submission" date="2014-03" db="EMBL/GenBank/DDBJ databases">
        <title>The whipworm genome and dual-species transcriptomics of an intimate host-pathogen interaction.</title>
        <authorList>
            <person name="Foth B.J."/>
            <person name="Tsai I.J."/>
            <person name="Reid A.J."/>
            <person name="Bancroft A.J."/>
            <person name="Nichol S."/>
            <person name="Tracey A."/>
            <person name="Holroyd N."/>
            <person name="Cotton J.A."/>
            <person name="Stanley E.J."/>
            <person name="Zarowiecki M."/>
            <person name="Liu J.Z."/>
            <person name="Huckvale T."/>
            <person name="Cooper P.J."/>
            <person name="Grencis R.K."/>
            <person name="Berriman M."/>
        </authorList>
    </citation>
    <scope>NUCLEOTIDE SEQUENCE [LARGE SCALE GENOMIC DNA]</scope>
</reference>
<dbReference type="GO" id="GO:0002939">
    <property type="term" value="P:tRNA N1-guanine methylation"/>
    <property type="evidence" value="ECO:0007669"/>
    <property type="project" value="TreeGrafter"/>
</dbReference>
<comment type="subunit">
    <text evidence="11">Monomer.</text>
</comment>
<comment type="catalytic activity">
    <reaction evidence="10 11">
        <text>guanosine(37) in tRNA + S-adenosyl-L-methionine = N(1)-methylguanosine(37) in tRNA + S-adenosyl-L-homocysteine + H(+)</text>
        <dbReference type="Rhea" id="RHEA:36899"/>
        <dbReference type="Rhea" id="RHEA-COMP:10145"/>
        <dbReference type="Rhea" id="RHEA-COMP:10147"/>
        <dbReference type="ChEBI" id="CHEBI:15378"/>
        <dbReference type="ChEBI" id="CHEBI:57856"/>
        <dbReference type="ChEBI" id="CHEBI:59789"/>
        <dbReference type="ChEBI" id="CHEBI:73542"/>
        <dbReference type="ChEBI" id="CHEBI:74269"/>
        <dbReference type="EC" id="2.1.1.228"/>
    </reaction>
</comment>
<proteinExistence type="inferred from homology"/>
<comment type="function">
    <text evidence="11">Specifically methylates the N1 position of guanosine-37 in various cytoplasmic and mitochondrial tRNAs. Methylation is not dependent on the nature of the nucleoside 5' of the target nucleoside. This is the first step in the biosynthesis of wybutosine (yW), a modified base adjacent to the anticodon of tRNAs and required for accurate decoding.</text>
</comment>
<sequence>MCKSVSPPSTVREMKQLDRGAFRTTVQIYFVEFKTRETLIRPILAALKPHILKLPKLKSIKTDDRNAKKIYLDPQHFHSANVEDILRKNGLQECEFRIGDELVELNYDNWTAEDIFKAVLPEPSSFSSYSCIGHIAHLNLRENLQPYKMFIGNDLENVDILAEVLLDKMPRCKTVINKVDIIENEYRNLKFEHLVGERLYVTRVRENGHVFDLDFSKVYWNPRLGTEHARLVSKFAPGDVVFDVFAGVGPFSIPAAAKRCTVIANDLNSDCIAWLQRNCQLNKVSVEAHSLDGKKFLMDVCPKVIASMEESESAFGQVHVVMNLPATAIDFLPSLSGMRSLLGASNSIAQHIMFVHCYTFCKADDPIAAAKDVVQEKFSNVPLQSLTVHDVRVVSPFKHMLCVSFILPAAEELNV</sequence>
<keyword evidence="2 11" id="KW-0963">Cytoplasm</keyword>
<gene>
    <name evidence="13" type="ORF">TTRE_0000274301</name>
</gene>
<dbReference type="Pfam" id="PF02475">
    <property type="entry name" value="TRM5-TYW2_MTfase"/>
    <property type="match status" value="1"/>
</dbReference>
<evidence type="ECO:0000256" key="1">
    <source>
        <dbReference type="ARBA" id="ARBA00009775"/>
    </source>
</evidence>
<dbReference type="Proteomes" id="UP000030665">
    <property type="component" value="Unassembled WGS sequence"/>
</dbReference>